<dbReference type="Proteomes" id="UP001374579">
    <property type="component" value="Unassembled WGS sequence"/>
</dbReference>
<dbReference type="AlphaFoldDB" id="A0AAN9BW17"/>
<dbReference type="PANTHER" id="PTHR28630">
    <property type="match status" value="1"/>
</dbReference>
<dbReference type="InterPro" id="IPR032801">
    <property type="entry name" value="PXL2A/B/C"/>
</dbReference>
<proteinExistence type="inferred from homology"/>
<evidence type="ECO:0000256" key="3">
    <source>
        <dbReference type="ARBA" id="ARBA00023284"/>
    </source>
</evidence>
<comment type="similarity">
    <text evidence="4">Belongs to the peroxiredoxin-like PRXL2 family. PRXL2A subfamily.</text>
</comment>
<evidence type="ECO:0000256" key="4">
    <source>
        <dbReference type="ARBA" id="ARBA00023787"/>
    </source>
</evidence>
<evidence type="ECO:0000313" key="9">
    <source>
        <dbReference type="Proteomes" id="UP001374579"/>
    </source>
</evidence>
<gene>
    <name evidence="8" type="ORF">V1264_012034</name>
</gene>
<keyword evidence="9" id="KW-1185">Reference proteome</keyword>
<dbReference type="EMBL" id="JBAMIC010000002">
    <property type="protein sequence ID" value="KAK7112602.1"/>
    <property type="molecule type" value="Genomic_DNA"/>
</dbReference>
<evidence type="ECO:0000256" key="5">
    <source>
        <dbReference type="ARBA" id="ARBA00023849"/>
    </source>
</evidence>
<dbReference type="GO" id="GO:0016209">
    <property type="term" value="F:antioxidant activity"/>
    <property type="evidence" value="ECO:0007669"/>
    <property type="project" value="TreeGrafter"/>
</dbReference>
<dbReference type="PANTHER" id="PTHR28630:SF31">
    <property type="entry name" value="PEROXIREDOXIN-LIKE 2A"/>
    <property type="match status" value="1"/>
</dbReference>
<name>A0AAN9BW17_9CAEN</name>
<dbReference type="Pfam" id="PF13911">
    <property type="entry name" value="AhpC-TSA_2"/>
    <property type="match status" value="1"/>
</dbReference>
<comment type="subcellular location">
    <subcellularLocation>
        <location evidence="1">Cytoplasm</location>
    </subcellularLocation>
</comment>
<protein>
    <recommendedName>
        <fullName evidence="5">Peroxiredoxin-like 2A</fullName>
    </recommendedName>
    <alternativeName>
        <fullName evidence="7">Peroxiredoxin-like 2 activated in M-CSF stimulated monocytes</fullName>
    </alternativeName>
    <alternativeName>
        <fullName evidence="6">Redox-regulatory protein FAM213A</fullName>
    </alternativeName>
</protein>
<evidence type="ECO:0000313" key="8">
    <source>
        <dbReference type="EMBL" id="KAK7112602.1"/>
    </source>
</evidence>
<accession>A0AAN9BW17</accession>
<keyword evidence="2" id="KW-0963">Cytoplasm</keyword>
<dbReference type="CDD" id="cd02970">
    <property type="entry name" value="PRX_like2"/>
    <property type="match status" value="1"/>
</dbReference>
<evidence type="ECO:0000256" key="1">
    <source>
        <dbReference type="ARBA" id="ARBA00004496"/>
    </source>
</evidence>
<evidence type="ECO:0000256" key="7">
    <source>
        <dbReference type="ARBA" id="ARBA00032129"/>
    </source>
</evidence>
<sequence>MGGLSKTLFGLAGVAASFAILCNLPVNPFVPAPKPASLAYLSETTLTKLDDPPRQFKAKELWEKTGAVIMAVRRPGCALCREEALELAKLHPELKLRNIPLYGVVHERLGAQEFAPYLQADGILLDTERRFYGPQERWMFISGFMRASVWKNIYRTKQRGVEGNLDGEGRLLGGIFVVGPGEQGILLEHREKEWGDLANTTDILSAVRRMAVSKS</sequence>
<organism evidence="8 9">
    <name type="scientific">Littorina saxatilis</name>
    <dbReference type="NCBI Taxonomy" id="31220"/>
    <lineage>
        <taxon>Eukaryota</taxon>
        <taxon>Metazoa</taxon>
        <taxon>Spiralia</taxon>
        <taxon>Lophotrochozoa</taxon>
        <taxon>Mollusca</taxon>
        <taxon>Gastropoda</taxon>
        <taxon>Caenogastropoda</taxon>
        <taxon>Littorinimorpha</taxon>
        <taxon>Littorinoidea</taxon>
        <taxon>Littorinidae</taxon>
        <taxon>Littorina</taxon>
    </lineage>
</organism>
<dbReference type="GO" id="GO:0005737">
    <property type="term" value="C:cytoplasm"/>
    <property type="evidence" value="ECO:0007669"/>
    <property type="project" value="UniProtKB-SubCell"/>
</dbReference>
<reference evidence="8 9" key="1">
    <citation type="submission" date="2024-02" db="EMBL/GenBank/DDBJ databases">
        <title>Chromosome-scale genome assembly of the rough periwinkle Littorina saxatilis.</title>
        <authorList>
            <person name="De Jode A."/>
            <person name="Faria R."/>
            <person name="Formenti G."/>
            <person name="Sims Y."/>
            <person name="Smith T.P."/>
            <person name="Tracey A."/>
            <person name="Wood J.M.D."/>
            <person name="Zagrodzka Z.B."/>
            <person name="Johannesson K."/>
            <person name="Butlin R.K."/>
            <person name="Leder E.H."/>
        </authorList>
    </citation>
    <scope>NUCLEOTIDE SEQUENCE [LARGE SCALE GENOMIC DNA]</scope>
    <source>
        <strain evidence="8">Snail1</strain>
        <tissue evidence="8">Muscle</tissue>
    </source>
</reference>
<evidence type="ECO:0000256" key="2">
    <source>
        <dbReference type="ARBA" id="ARBA00022490"/>
    </source>
</evidence>
<keyword evidence="3" id="KW-0676">Redox-active center</keyword>
<evidence type="ECO:0000256" key="6">
    <source>
        <dbReference type="ARBA" id="ARBA00032058"/>
    </source>
</evidence>
<comment type="caution">
    <text evidence="8">The sequence shown here is derived from an EMBL/GenBank/DDBJ whole genome shotgun (WGS) entry which is preliminary data.</text>
</comment>